<keyword evidence="3" id="KW-1185">Reference proteome</keyword>
<evidence type="ECO:0000313" key="3">
    <source>
        <dbReference type="Proteomes" id="UP000612055"/>
    </source>
</evidence>
<protein>
    <submittedName>
        <fullName evidence="2">Uncharacterized protein</fullName>
    </submittedName>
</protein>
<feature type="compositionally biased region" description="Low complexity" evidence="1">
    <location>
        <begin position="50"/>
        <end position="68"/>
    </location>
</feature>
<proteinExistence type="predicted"/>
<organism evidence="2 3">
    <name type="scientific">Edaphochlamys debaryana</name>
    <dbReference type="NCBI Taxonomy" id="47281"/>
    <lineage>
        <taxon>Eukaryota</taxon>
        <taxon>Viridiplantae</taxon>
        <taxon>Chlorophyta</taxon>
        <taxon>core chlorophytes</taxon>
        <taxon>Chlorophyceae</taxon>
        <taxon>CS clade</taxon>
        <taxon>Chlamydomonadales</taxon>
        <taxon>Chlamydomonadales incertae sedis</taxon>
        <taxon>Edaphochlamys</taxon>
    </lineage>
</organism>
<gene>
    <name evidence="2" type="ORF">HYH03_005571</name>
</gene>
<dbReference type="AlphaFoldDB" id="A0A835Y8U6"/>
<feature type="region of interest" description="Disordered" evidence="1">
    <location>
        <begin position="48"/>
        <end position="68"/>
    </location>
</feature>
<sequence>MRSRRRSSDFLLQHEPPDVQIVVADPPQEPLSAHFDVLKLYSKVARDLPRSSPSSYGGSPLPGASPASCAPSIGSPTVWDLSQLIIEDESAPVSATIVRRWLELVYSRVDSTVRVDVPRTLEEVKPLLLFCDAVDTARVVVEDVQRMLLANADLALRVPLGPPPAPGAPRPPRSPGGADGSGVELLLRGRLYYMESGLKYIAVPGEGRSVAVVIPPPEFEPFAAGFPAAACAAVEEALFLGSRMGMVELCRLLMGFVKQQLFTEAISVLMPAAHTIYSPRVIQMLPRELLYHHFLQGALLYQPTSLQVEPIQDRAQLFISVASPEGATWFGERPNSVIEVEVRKGPAGRSLLRHGTTLALNATVGGPNPESAARLVREALPVTLGE</sequence>
<dbReference type="OrthoDB" id="532207at2759"/>
<dbReference type="EMBL" id="JAEHOE010000019">
    <property type="protein sequence ID" value="KAG2496341.1"/>
    <property type="molecule type" value="Genomic_DNA"/>
</dbReference>
<reference evidence="2" key="1">
    <citation type="journal article" date="2020" name="bioRxiv">
        <title>Comparative genomics of Chlamydomonas.</title>
        <authorList>
            <person name="Craig R.J."/>
            <person name="Hasan A.R."/>
            <person name="Ness R.W."/>
            <person name="Keightley P.D."/>
        </authorList>
    </citation>
    <scope>NUCLEOTIDE SEQUENCE</scope>
    <source>
        <strain evidence="2">CCAP 11/70</strain>
    </source>
</reference>
<evidence type="ECO:0000313" key="2">
    <source>
        <dbReference type="EMBL" id="KAG2496341.1"/>
    </source>
</evidence>
<comment type="caution">
    <text evidence="2">The sequence shown here is derived from an EMBL/GenBank/DDBJ whole genome shotgun (WGS) entry which is preliminary data.</text>
</comment>
<feature type="compositionally biased region" description="Pro residues" evidence="1">
    <location>
        <begin position="160"/>
        <end position="174"/>
    </location>
</feature>
<evidence type="ECO:0000256" key="1">
    <source>
        <dbReference type="SAM" id="MobiDB-lite"/>
    </source>
</evidence>
<feature type="region of interest" description="Disordered" evidence="1">
    <location>
        <begin position="160"/>
        <end position="180"/>
    </location>
</feature>
<name>A0A835Y8U6_9CHLO</name>
<dbReference type="Proteomes" id="UP000612055">
    <property type="component" value="Unassembled WGS sequence"/>
</dbReference>
<accession>A0A835Y8U6</accession>